<sequence>MSSPLNWIRDELHRVSGISDVSIAEFFLDLSSKSSSESDLNDRIAQTETLEVNDPLVREFISGLWSKCPRKGPSEGTKRRLEARAREASAREETSRNAAYEILSDDNESRDHHHKKRKKKKKKAVKDSEEEG</sequence>
<feature type="compositionally biased region" description="Basic residues" evidence="1">
    <location>
        <begin position="112"/>
        <end position="124"/>
    </location>
</feature>
<feature type="non-terminal residue" evidence="2">
    <location>
        <position position="132"/>
    </location>
</feature>
<evidence type="ECO:0000313" key="2">
    <source>
        <dbReference type="EMBL" id="QQP54424.1"/>
    </source>
</evidence>
<evidence type="ECO:0000313" key="3">
    <source>
        <dbReference type="Proteomes" id="UP000595437"/>
    </source>
</evidence>
<keyword evidence="2" id="KW-0347">Helicase</keyword>
<evidence type="ECO:0000256" key="1">
    <source>
        <dbReference type="SAM" id="MobiDB-lite"/>
    </source>
</evidence>
<dbReference type="Proteomes" id="UP000595437">
    <property type="component" value="Chromosome 4"/>
</dbReference>
<feature type="compositionally biased region" description="Basic and acidic residues" evidence="1">
    <location>
        <begin position="72"/>
        <end position="95"/>
    </location>
</feature>
<reference evidence="3" key="1">
    <citation type="submission" date="2021-01" db="EMBL/GenBank/DDBJ databases">
        <title>Caligus Genome Assembly.</title>
        <authorList>
            <person name="Gallardo-Escarate C."/>
        </authorList>
    </citation>
    <scope>NUCLEOTIDE SEQUENCE [LARGE SCALE GENOMIC DNA]</scope>
</reference>
<dbReference type="EMBL" id="CP045893">
    <property type="protein sequence ID" value="QQP54424.1"/>
    <property type="molecule type" value="Genomic_DNA"/>
</dbReference>
<proteinExistence type="predicted"/>
<organism evidence="2 3">
    <name type="scientific">Caligus rogercresseyi</name>
    <name type="common">Sea louse</name>
    <dbReference type="NCBI Taxonomy" id="217165"/>
    <lineage>
        <taxon>Eukaryota</taxon>
        <taxon>Metazoa</taxon>
        <taxon>Ecdysozoa</taxon>
        <taxon>Arthropoda</taxon>
        <taxon>Crustacea</taxon>
        <taxon>Multicrustacea</taxon>
        <taxon>Hexanauplia</taxon>
        <taxon>Copepoda</taxon>
        <taxon>Siphonostomatoida</taxon>
        <taxon>Caligidae</taxon>
        <taxon>Caligus</taxon>
    </lineage>
</organism>
<feature type="region of interest" description="Disordered" evidence="1">
    <location>
        <begin position="68"/>
        <end position="132"/>
    </location>
</feature>
<name>A0A7T8QTG1_CALRO</name>
<protein>
    <submittedName>
        <fullName evidence="2">PremRNAsplicing factor ATPdependent RNA helicase DHX16like</fullName>
    </submittedName>
</protein>
<accession>A0A7T8QTG1</accession>
<keyword evidence="2" id="KW-0378">Hydrolase</keyword>
<keyword evidence="2" id="KW-0067">ATP-binding</keyword>
<keyword evidence="3" id="KW-1185">Reference proteome</keyword>
<dbReference type="GO" id="GO:0004386">
    <property type="term" value="F:helicase activity"/>
    <property type="evidence" value="ECO:0007669"/>
    <property type="project" value="UniProtKB-KW"/>
</dbReference>
<dbReference type="AlphaFoldDB" id="A0A7T8QTG1"/>
<keyword evidence="2" id="KW-0547">Nucleotide-binding</keyword>
<gene>
    <name evidence="2" type="ORF">FKW44_007256</name>
</gene>